<evidence type="ECO:0000256" key="2">
    <source>
        <dbReference type="ARBA" id="ARBA00009773"/>
    </source>
</evidence>
<accession>A0A2M7Q767</accession>
<protein>
    <recommendedName>
        <fullName evidence="9">AI-2E family transporter</fullName>
    </recommendedName>
</protein>
<evidence type="ECO:0000256" key="3">
    <source>
        <dbReference type="ARBA" id="ARBA00022692"/>
    </source>
</evidence>
<evidence type="ECO:0008006" key="9">
    <source>
        <dbReference type="Google" id="ProtNLM"/>
    </source>
</evidence>
<comment type="subcellular location">
    <subcellularLocation>
        <location evidence="1">Membrane</location>
        <topology evidence="1">Multi-pass membrane protein</topology>
    </subcellularLocation>
</comment>
<evidence type="ECO:0000256" key="4">
    <source>
        <dbReference type="ARBA" id="ARBA00022989"/>
    </source>
</evidence>
<sequence length="50" mass="5396">PVVVVIALLAGSQIAGLVGIILAVPTAVVLQEVIEDWERKKLKTQRLEMS</sequence>
<name>A0A2M7Q767_9BACT</name>
<dbReference type="AlphaFoldDB" id="A0A2M7Q767"/>
<organism evidence="7 8">
    <name type="scientific">Candidatus Wolfebacteria bacterium CG_4_10_14_0_8_um_filter_39_64</name>
    <dbReference type="NCBI Taxonomy" id="1975063"/>
    <lineage>
        <taxon>Bacteria</taxon>
        <taxon>Candidatus Wolfeibacteriota</taxon>
    </lineage>
</organism>
<dbReference type="InterPro" id="IPR002549">
    <property type="entry name" value="AI-2E-like"/>
</dbReference>
<reference evidence="8" key="1">
    <citation type="submission" date="2017-09" db="EMBL/GenBank/DDBJ databases">
        <title>Depth-based differentiation of microbial function through sediment-hosted aquifers and enrichment of novel symbionts in the deep terrestrial subsurface.</title>
        <authorList>
            <person name="Probst A.J."/>
            <person name="Ladd B."/>
            <person name="Jarett J.K."/>
            <person name="Geller-Mcgrath D.E."/>
            <person name="Sieber C.M.K."/>
            <person name="Emerson J.B."/>
            <person name="Anantharaman K."/>
            <person name="Thomas B.C."/>
            <person name="Malmstrom R."/>
            <person name="Stieglmeier M."/>
            <person name="Klingl A."/>
            <person name="Woyke T."/>
            <person name="Ryan C.M."/>
            <person name="Banfield J.F."/>
        </authorList>
    </citation>
    <scope>NUCLEOTIDE SEQUENCE [LARGE SCALE GENOMIC DNA]</scope>
</reference>
<evidence type="ECO:0000256" key="1">
    <source>
        <dbReference type="ARBA" id="ARBA00004141"/>
    </source>
</evidence>
<keyword evidence="5 6" id="KW-0472">Membrane</keyword>
<keyword evidence="3 6" id="KW-0812">Transmembrane</keyword>
<evidence type="ECO:0000256" key="5">
    <source>
        <dbReference type="ARBA" id="ARBA00023136"/>
    </source>
</evidence>
<feature type="non-terminal residue" evidence="7">
    <location>
        <position position="1"/>
    </location>
</feature>
<dbReference type="Proteomes" id="UP000228730">
    <property type="component" value="Unassembled WGS sequence"/>
</dbReference>
<gene>
    <name evidence="7" type="ORF">COY97_01415</name>
</gene>
<evidence type="ECO:0000313" key="7">
    <source>
        <dbReference type="EMBL" id="PIY58962.1"/>
    </source>
</evidence>
<dbReference type="Pfam" id="PF01594">
    <property type="entry name" value="AI-2E_transport"/>
    <property type="match status" value="1"/>
</dbReference>
<dbReference type="EMBL" id="PFKY01000045">
    <property type="protein sequence ID" value="PIY58962.1"/>
    <property type="molecule type" value="Genomic_DNA"/>
</dbReference>
<comment type="similarity">
    <text evidence="2">Belongs to the autoinducer-2 exporter (AI-2E) (TC 2.A.86) family.</text>
</comment>
<keyword evidence="4 6" id="KW-1133">Transmembrane helix</keyword>
<proteinExistence type="inferred from homology"/>
<dbReference type="GO" id="GO:0016020">
    <property type="term" value="C:membrane"/>
    <property type="evidence" value="ECO:0007669"/>
    <property type="project" value="UniProtKB-SubCell"/>
</dbReference>
<evidence type="ECO:0000313" key="8">
    <source>
        <dbReference type="Proteomes" id="UP000228730"/>
    </source>
</evidence>
<evidence type="ECO:0000256" key="6">
    <source>
        <dbReference type="SAM" id="Phobius"/>
    </source>
</evidence>
<feature type="transmembrane region" description="Helical" evidence="6">
    <location>
        <begin position="6"/>
        <end position="30"/>
    </location>
</feature>
<comment type="caution">
    <text evidence="7">The sequence shown here is derived from an EMBL/GenBank/DDBJ whole genome shotgun (WGS) entry which is preliminary data.</text>
</comment>